<dbReference type="Proteomes" id="UP000177907">
    <property type="component" value="Unassembled WGS sequence"/>
</dbReference>
<keyword evidence="1" id="KW-1133">Transmembrane helix</keyword>
<evidence type="ECO:0000313" key="2">
    <source>
        <dbReference type="EMBL" id="OGH88072.1"/>
    </source>
</evidence>
<evidence type="ECO:0008006" key="4">
    <source>
        <dbReference type="Google" id="ProtNLM"/>
    </source>
</evidence>
<feature type="transmembrane region" description="Helical" evidence="1">
    <location>
        <begin position="107"/>
        <end position="126"/>
    </location>
</feature>
<gene>
    <name evidence="2" type="ORF">A3J93_05455</name>
</gene>
<dbReference type="STRING" id="1798704.A3J93_05455"/>
<evidence type="ECO:0000313" key="3">
    <source>
        <dbReference type="Proteomes" id="UP000177907"/>
    </source>
</evidence>
<reference evidence="2 3" key="1">
    <citation type="journal article" date="2016" name="Nat. Commun.">
        <title>Thousands of microbial genomes shed light on interconnected biogeochemical processes in an aquifer system.</title>
        <authorList>
            <person name="Anantharaman K."/>
            <person name="Brown C.T."/>
            <person name="Hug L.A."/>
            <person name="Sharon I."/>
            <person name="Castelle C.J."/>
            <person name="Probst A.J."/>
            <person name="Thomas B.C."/>
            <person name="Singh A."/>
            <person name="Wilkins M.J."/>
            <person name="Karaoz U."/>
            <person name="Brodie E.L."/>
            <person name="Williams K.H."/>
            <person name="Hubbard S.S."/>
            <person name="Banfield J.F."/>
        </authorList>
    </citation>
    <scope>NUCLEOTIDE SEQUENCE [LARGE SCALE GENOMIC DNA]</scope>
</reference>
<keyword evidence="1" id="KW-0812">Transmembrane</keyword>
<name>A0A1F6NVU9_9BACT</name>
<proteinExistence type="predicted"/>
<dbReference type="EMBL" id="MFQZ01000007">
    <property type="protein sequence ID" value="OGH88072.1"/>
    <property type="molecule type" value="Genomic_DNA"/>
</dbReference>
<organism evidence="2 3">
    <name type="scientific">Candidatus Magasanikbacteria bacterium RIFOXYC2_FULL_42_28</name>
    <dbReference type="NCBI Taxonomy" id="1798704"/>
    <lineage>
        <taxon>Bacteria</taxon>
        <taxon>Candidatus Magasanikiibacteriota</taxon>
    </lineage>
</organism>
<feature type="transmembrane region" description="Helical" evidence="1">
    <location>
        <begin position="41"/>
        <end position="63"/>
    </location>
</feature>
<sequence length="150" mass="17658">MMHELSHAFFCVMAGVKIHKIKLFQFGRLAGYVEHDEPQKFYQGFFVSLGPLFINTLFTLFAFSQFREPFMRLQPWVWVWLGFAAGMHAIPSTQDAKSLFGLANRRFWRNPLVIIGYPFVLALYILNFLKRLHIDIIFVGALFWLGRFYL</sequence>
<accession>A0A1F6NVU9</accession>
<keyword evidence="1" id="KW-0472">Membrane</keyword>
<evidence type="ECO:0000256" key="1">
    <source>
        <dbReference type="SAM" id="Phobius"/>
    </source>
</evidence>
<dbReference type="AlphaFoldDB" id="A0A1F6NVU9"/>
<comment type="caution">
    <text evidence="2">The sequence shown here is derived from an EMBL/GenBank/DDBJ whole genome shotgun (WGS) entry which is preliminary data.</text>
</comment>
<protein>
    <recommendedName>
        <fullName evidence="4">Peptidase M50 domain-containing protein</fullName>
    </recommendedName>
</protein>